<dbReference type="FunFam" id="1.10.10.10:FF:000001">
    <property type="entry name" value="LysR family transcriptional regulator"/>
    <property type="match status" value="1"/>
</dbReference>
<dbReference type="SUPFAM" id="SSF53850">
    <property type="entry name" value="Periplasmic binding protein-like II"/>
    <property type="match status" value="1"/>
</dbReference>
<dbReference type="InterPro" id="IPR000847">
    <property type="entry name" value="LysR_HTH_N"/>
</dbReference>
<name>A0A9W6CSM8_XANFL</name>
<dbReference type="Gene3D" id="3.40.190.290">
    <property type="match status" value="1"/>
</dbReference>
<evidence type="ECO:0000256" key="3">
    <source>
        <dbReference type="ARBA" id="ARBA00023125"/>
    </source>
</evidence>
<dbReference type="InterPro" id="IPR005119">
    <property type="entry name" value="LysR_subst-bd"/>
</dbReference>
<dbReference type="InterPro" id="IPR036390">
    <property type="entry name" value="WH_DNA-bd_sf"/>
</dbReference>
<dbReference type="GO" id="GO:0003677">
    <property type="term" value="F:DNA binding"/>
    <property type="evidence" value="ECO:0007669"/>
    <property type="project" value="UniProtKB-KW"/>
</dbReference>
<dbReference type="Pfam" id="PF00126">
    <property type="entry name" value="HTH_1"/>
    <property type="match status" value="1"/>
</dbReference>
<dbReference type="GO" id="GO:0005829">
    <property type="term" value="C:cytosol"/>
    <property type="evidence" value="ECO:0007669"/>
    <property type="project" value="TreeGrafter"/>
</dbReference>
<keyword evidence="2" id="KW-0805">Transcription regulation</keyword>
<sequence>MGGYGMRHLRFLRYMDEVARTGSIRGAAERLNVTPSALNRRIMDLEEELGLKLLERRPRGVRLTSAGEVFLTYVREQLNDADRMRSQLEDLRGLRRGTVRIACSQALAHDFLPRQIGAFRKRYPLMTFEVMVVDHERAMGLLVDYVVDLILVFRPPFLGRLRPIMTLPQRLVALMNADHPLARKAKLRLADCTGHPLALPEFSTGGRQMIEERLSRAGLKLSVAAETNSFELLRGLVAHTGMISFQIEIGAEPDAMPPGIVVRPVDERDLPSADLVLGQLRDRNLPLPSAQFAEHLAGALRGRMEVPAG</sequence>
<reference evidence="6" key="1">
    <citation type="submission" date="2022-12" db="EMBL/GenBank/DDBJ databases">
        <title>Reference genome sequencing for broad-spectrum identification of bacterial and archaeal isolates by mass spectrometry.</title>
        <authorList>
            <person name="Sekiguchi Y."/>
            <person name="Tourlousse D.M."/>
        </authorList>
    </citation>
    <scope>NUCLEOTIDE SEQUENCE</scope>
    <source>
        <strain evidence="6">301</strain>
    </source>
</reference>
<proteinExistence type="inferred from homology"/>
<dbReference type="EMBL" id="BSDO01000007">
    <property type="protein sequence ID" value="GLI24547.1"/>
    <property type="molecule type" value="Genomic_DNA"/>
</dbReference>
<evidence type="ECO:0000256" key="2">
    <source>
        <dbReference type="ARBA" id="ARBA00023015"/>
    </source>
</evidence>
<dbReference type="PROSITE" id="PS50931">
    <property type="entry name" value="HTH_LYSR"/>
    <property type="match status" value="1"/>
</dbReference>
<feature type="domain" description="HTH lysR-type" evidence="5">
    <location>
        <begin position="12"/>
        <end position="64"/>
    </location>
</feature>
<comment type="similarity">
    <text evidence="1">Belongs to the LysR transcriptional regulatory family.</text>
</comment>
<keyword evidence="4" id="KW-0804">Transcription</keyword>
<accession>A0A9W6CSM8</accession>
<dbReference type="SUPFAM" id="SSF46785">
    <property type="entry name" value="Winged helix' DNA-binding domain"/>
    <property type="match status" value="1"/>
</dbReference>
<protein>
    <submittedName>
        <fullName evidence="6">LysR family transcriptional regulator</fullName>
    </submittedName>
</protein>
<evidence type="ECO:0000256" key="1">
    <source>
        <dbReference type="ARBA" id="ARBA00009437"/>
    </source>
</evidence>
<dbReference type="InterPro" id="IPR050950">
    <property type="entry name" value="HTH-type_LysR_regulators"/>
</dbReference>
<dbReference type="AlphaFoldDB" id="A0A9W6CSM8"/>
<evidence type="ECO:0000256" key="4">
    <source>
        <dbReference type="ARBA" id="ARBA00023163"/>
    </source>
</evidence>
<comment type="caution">
    <text evidence="6">The sequence shown here is derived from an EMBL/GenBank/DDBJ whole genome shotgun (WGS) entry which is preliminary data.</text>
</comment>
<organism evidence="6 7">
    <name type="scientific">Xanthobacter flavus</name>
    <dbReference type="NCBI Taxonomy" id="281"/>
    <lineage>
        <taxon>Bacteria</taxon>
        <taxon>Pseudomonadati</taxon>
        <taxon>Pseudomonadota</taxon>
        <taxon>Alphaproteobacteria</taxon>
        <taxon>Hyphomicrobiales</taxon>
        <taxon>Xanthobacteraceae</taxon>
        <taxon>Xanthobacter</taxon>
    </lineage>
</organism>
<evidence type="ECO:0000313" key="6">
    <source>
        <dbReference type="EMBL" id="GLI24547.1"/>
    </source>
</evidence>
<dbReference type="PANTHER" id="PTHR30419:SF8">
    <property type="entry name" value="NITROGEN ASSIMILATION TRANSCRIPTIONAL ACTIVATOR-RELATED"/>
    <property type="match status" value="1"/>
</dbReference>
<dbReference type="GO" id="GO:0003700">
    <property type="term" value="F:DNA-binding transcription factor activity"/>
    <property type="evidence" value="ECO:0007669"/>
    <property type="project" value="InterPro"/>
</dbReference>
<dbReference type="PANTHER" id="PTHR30419">
    <property type="entry name" value="HTH-TYPE TRANSCRIPTIONAL REGULATOR YBHD"/>
    <property type="match status" value="1"/>
</dbReference>
<keyword evidence="3" id="KW-0238">DNA-binding</keyword>
<evidence type="ECO:0000259" key="5">
    <source>
        <dbReference type="PROSITE" id="PS50931"/>
    </source>
</evidence>
<dbReference type="InterPro" id="IPR036388">
    <property type="entry name" value="WH-like_DNA-bd_sf"/>
</dbReference>
<dbReference type="Pfam" id="PF03466">
    <property type="entry name" value="LysR_substrate"/>
    <property type="match status" value="1"/>
</dbReference>
<gene>
    <name evidence="6" type="ORF">XFLAVUS301_42210</name>
</gene>
<evidence type="ECO:0000313" key="7">
    <source>
        <dbReference type="Proteomes" id="UP001144397"/>
    </source>
</evidence>
<dbReference type="Gene3D" id="1.10.10.10">
    <property type="entry name" value="Winged helix-like DNA-binding domain superfamily/Winged helix DNA-binding domain"/>
    <property type="match status" value="1"/>
</dbReference>
<dbReference type="Proteomes" id="UP001144397">
    <property type="component" value="Unassembled WGS sequence"/>
</dbReference>